<dbReference type="InterPro" id="IPR016117">
    <property type="entry name" value="ArgJ-like_dom_sf"/>
</dbReference>
<accession>A0A370G384</accession>
<name>A0A370G384_GLULI</name>
<protein>
    <submittedName>
        <fullName evidence="4">D-aminopeptidase</fullName>
    </submittedName>
    <submittedName>
        <fullName evidence="3">P1 family peptidase</fullName>
    </submittedName>
</protein>
<organism evidence="4 5">
    <name type="scientific">Gluconacetobacter liquefaciens</name>
    <name type="common">Acetobacter liquefaciens</name>
    <dbReference type="NCBI Taxonomy" id="89584"/>
    <lineage>
        <taxon>Bacteria</taxon>
        <taxon>Pseudomonadati</taxon>
        <taxon>Pseudomonadota</taxon>
        <taxon>Alphaproteobacteria</taxon>
        <taxon>Acetobacterales</taxon>
        <taxon>Acetobacteraceae</taxon>
        <taxon>Gluconacetobacter</taxon>
    </lineage>
</organism>
<evidence type="ECO:0000256" key="1">
    <source>
        <dbReference type="ARBA" id="ARBA00007068"/>
    </source>
</evidence>
<dbReference type="EMBL" id="JABEQI010000004">
    <property type="protein sequence ID" value="MBB2186652.1"/>
    <property type="molecule type" value="Genomic_DNA"/>
</dbReference>
<evidence type="ECO:0000313" key="3">
    <source>
        <dbReference type="EMBL" id="MBB2186652.1"/>
    </source>
</evidence>
<dbReference type="Proteomes" id="UP000254958">
    <property type="component" value="Unassembled WGS sequence"/>
</dbReference>
<proteinExistence type="inferred from homology"/>
<dbReference type="Proteomes" id="UP000562982">
    <property type="component" value="Unassembled WGS sequence"/>
</dbReference>
<feature type="region of interest" description="Disordered" evidence="2">
    <location>
        <begin position="19"/>
        <end position="39"/>
    </location>
</feature>
<comment type="caution">
    <text evidence="4">The sequence shown here is derived from an EMBL/GenBank/DDBJ whole genome shotgun (WGS) entry which is preliminary data.</text>
</comment>
<dbReference type="Pfam" id="PF03576">
    <property type="entry name" value="Peptidase_S58"/>
    <property type="match status" value="1"/>
</dbReference>
<gene>
    <name evidence="4" type="ORF">C7453_104266</name>
    <name evidence="3" type="ORF">HLH32_09670</name>
</gene>
<dbReference type="OrthoDB" id="9770388at2"/>
<sequence length="374" mass="38307">MKRRMFLGLTATLPMLATRRTGARADEGTPLHPGPGYVGPTNLITDVTGLTVGEAHDTRSRTGVTVILPDQRVACAVDVRGGGPGTRETDALTAGNLVRSVDAIVLSGGSVYGLGSADGVAAWLGARGRGFSMTKQPGVPPSPIVPTAILFDLANGGDKHWGLNPPYRDLALKAMDHPSRSVTLGTAGAGYGAQAGALKGGLGSASFVTADGLTIGALVAVNSLGSVVVPGTRHFWAGPFEIGREFGGLGASAAHVDPEDWGRAKLNPAARANTTIACIATDADIDADDLKRVAMMAQDGLARAIRPVHSPFDGDVIFALSTGHHSLPPGPRPLHVARLGALAADVLARAVARGVYEANLPPDMDGPTWKSLPG</sequence>
<reference evidence="4 5" key="1">
    <citation type="submission" date="2018-07" db="EMBL/GenBank/DDBJ databases">
        <title>Genomic Encyclopedia of Type Strains, Phase IV (KMG-IV): sequencing the most valuable type-strain genomes for metagenomic binning, comparative biology and taxonomic classification.</title>
        <authorList>
            <person name="Goeker M."/>
        </authorList>
    </citation>
    <scope>NUCLEOTIDE SEQUENCE [LARGE SCALE GENOMIC DNA]</scope>
    <source>
        <strain evidence="4 5">DSM 5603</strain>
    </source>
</reference>
<dbReference type="PANTHER" id="PTHR36512:SF3">
    <property type="entry name" value="BLR5678 PROTEIN"/>
    <property type="match status" value="1"/>
</dbReference>
<dbReference type="GO" id="GO:0004177">
    <property type="term" value="F:aminopeptidase activity"/>
    <property type="evidence" value="ECO:0007669"/>
    <property type="project" value="UniProtKB-KW"/>
</dbReference>
<dbReference type="InterPro" id="IPR005321">
    <property type="entry name" value="Peptidase_S58_DmpA"/>
</dbReference>
<keyword evidence="5" id="KW-1185">Reference proteome</keyword>
<evidence type="ECO:0000313" key="5">
    <source>
        <dbReference type="Proteomes" id="UP000254958"/>
    </source>
</evidence>
<dbReference type="EMBL" id="QQAW01000004">
    <property type="protein sequence ID" value="RDI38321.1"/>
    <property type="molecule type" value="Genomic_DNA"/>
</dbReference>
<comment type="similarity">
    <text evidence="1">Belongs to the peptidase S58 family.</text>
</comment>
<evidence type="ECO:0000313" key="4">
    <source>
        <dbReference type="EMBL" id="RDI38321.1"/>
    </source>
</evidence>
<dbReference type="AlphaFoldDB" id="A0A370G384"/>
<dbReference type="Gene3D" id="3.60.70.12">
    <property type="entry name" value="L-amino peptidase D-ALA esterase/amidase"/>
    <property type="match status" value="1"/>
</dbReference>
<keyword evidence="4" id="KW-0645">Protease</keyword>
<evidence type="ECO:0000256" key="2">
    <source>
        <dbReference type="SAM" id="MobiDB-lite"/>
    </source>
</evidence>
<keyword evidence="4" id="KW-0378">Hydrolase</keyword>
<reference evidence="3 6" key="2">
    <citation type="submission" date="2020-04" db="EMBL/GenBank/DDBJ databases">
        <title>Description of novel Gluconacetobacter.</title>
        <authorList>
            <person name="Sombolestani A."/>
        </authorList>
    </citation>
    <scope>NUCLEOTIDE SEQUENCE [LARGE SCALE GENOMIC DNA]</scope>
    <source>
        <strain evidence="3 6">LMG 1382</strain>
    </source>
</reference>
<dbReference type="CDD" id="cd02252">
    <property type="entry name" value="nylC_like"/>
    <property type="match status" value="1"/>
</dbReference>
<evidence type="ECO:0000313" key="6">
    <source>
        <dbReference type="Proteomes" id="UP000562982"/>
    </source>
</evidence>
<keyword evidence="4" id="KW-0031">Aminopeptidase</keyword>
<dbReference type="PANTHER" id="PTHR36512">
    <property type="entry name" value="D-AMINOPEPTIDASE"/>
    <property type="match status" value="1"/>
</dbReference>
<dbReference type="SUPFAM" id="SSF56266">
    <property type="entry name" value="DmpA/ArgJ-like"/>
    <property type="match status" value="1"/>
</dbReference>